<evidence type="ECO:0000313" key="2">
    <source>
        <dbReference type="Proteomes" id="UP001164746"/>
    </source>
</evidence>
<dbReference type="PANTHER" id="PTHR10773:SF19">
    <property type="match status" value="1"/>
</dbReference>
<dbReference type="Proteomes" id="UP001164746">
    <property type="component" value="Chromosome 13"/>
</dbReference>
<gene>
    <name evidence="1" type="ORF">MAR_037495</name>
</gene>
<dbReference type="PANTHER" id="PTHR10773">
    <property type="entry name" value="DNA-DIRECTED RNA POLYMERASES I, II, AND III SUBUNIT RPABC2"/>
    <property type="match status" value="1"/>
</dbReference>
<organism evidence="1 2">
    <name type="scientific">Mya arenaria</name>
    <name type="common">Soft-shell clam</name>
    <dbReference type="NCBI Taxonomy" id="6604"/>
    <lineage>
        <taxon>Eukaryota</taxon>
        <taxon>Metazoa</taxon>
        <taxon>Spiralia</taxon>
        <taxon>Lophotrochozoa</taxon>
        <taxon>Mollusca</taxon>
        <taxon>Bivalvia</taxon>
        <taxon>Autobranchia</taxon>
        <taxon>Heteroconchia</taxon>
        <taxon>Euheterodonta</taxon>
        <taxon>Imparidentia</taxon>
        <taxon>Neoheterodontei</taxon>
        <taxon>Myida</taxon>
        <taxon>Myoidea</taxon>
        <taxon>Myidae</taxon>
        <taxon>Mya</taxon>
    </lineage>
</organism>
<name>A0ABY7FSX0_MYAAR</name>
<dbReference type="EMBL" id="CP111024">
    <property type="protein sequence ID" value="WAR23826.1"/>
    <property type="molecule type" value="Genomic_DNA"/>
</dbReference>
<accession>A0ABY7FSX0</accession>
<protein>
    <submittedName>
        <fullName evidence="1">Uncharacterized protein</fullName>
    </submittedName>
</protein>
<sequence length="333" mass="38331">MFLSTLGLNEKMVYNWLESQKHGKSIPTKVSAVNSFMPDRARESRFTDRLKRAEEFLDSLPKVPSHYCRADTMKKYIEPVFGSIADLHVEYKRKMDDETEPSIKLFNEMDLRLFKPNKDLCNICCGHDAGTITETDYNEHIKRKDDSRDSQAADKRRAATDINIKSLLVCPTLNASAIYYKMKLSCHNYTVYDLCTHAAHCYFWHECDGALTANVFTSCIIDYLTNSDLVGIDTVIIYSDGPGSGVGSPTVSDIRLLKYTSDGKIMYKTRYDESYIFLPEPRKKVASEDGFITRLYRNKLPIKHTKFQHLQQLKTVIPKVYHSFYDGLQVLKY</sequence>
<keyword evidence="2" id="KW-1185">Reference proteome</keyword>
<proteinExistence type="predicted"/>
<reference evidence="1" key="1">
    <citation type="submission" date="2022-11" db="EMBL/GenBank/DDBJ databases">
        <title>Centuries of genome instability and evolution in soft-shell clam transmissible cancer (bioRxiv).</title>
        <authorList>
            <person name="Hart S.F.M."/>
            <person name="Yonemitsu M.A."/>
            <person name="Giersch R.M."/>
            <person name="Beal B.F."/>
            <person name="Arriagada G."/>
            <person name="Davis B.W."/>
            <person name="Ostrander E.A."/>
            <person name="Goff S.P."/>
            <person name="Metzger M.J."/>
        </authorList>
    </citation>
    <scope>NUCLEOTIDE SEQUENCE</scope>
    <source>
        <strain evidence="1">MELC-2E11</strain>
        <tissue evidence="1">Siphon/mantle</tissue>
    </source>
</reference>
<evidence type="ECO:0000313" key="1">
    <source>
        <dbReference type="EMBL" id="WAR23826.1"/>
    </source>
</evidence>